<proteinExistence type="predicted"/>
<protein>
    <submittedName>
        <fullName evidence="1">Uncharacterized protein</fullName>
    </submittedName>
</protein>
<dbReference type="AlphaFoldDB" id="A0A0K8W746"/>
<dbReference type="EMBL" id="GDHF01005427">
    <property type="protein sequence ID" value="JAI46887.1"/>
    <property type="molecule type" value="Transcribed_RNA"/>
</dbReference>
<sequence>MALISAELPVTHLNGVATFGIPTMLSEVTELPAVQLGEYTLQFELGEPTERAKEVALRELRETPENKEAATKELRQLLEAQTDLLYPKDNDEWLVRFLRPCKYYPESARDLKYNSSVISQHSNIQLD</sequence>
<gene>
    <name evidence="1" type="ORF">c0_g1_i1</name>
</gene>
<organism evidence="1">
    <name type="scientific">Bactrocera latifrons</name>
    <name type="common">Malaysian fruit fly</name>
    <name type="synonym">Chaetodacus latifrons</name>
    <dbReference type="NCBI Taxonomy" id="174628"/>
    <lineage>
        <taxon>Eukaryota</taxon>
        <taxon>Metazoa</taxon>
        <taxon>Ecdysozoa</taxon>
        <taxon>Arthropoda</taxon>
        <taxon>Hexapoda</taxon>
        <taxon>Insecta</taxon>
        <taxon>Pterygota</taxon>
        <taxon>Neoptera</taxon>
        <taxon>Endopterygota</taxon>
        <taxon>Diptera</taxon>
        <taxon>Brachycera</taxon>
        <taxon>Muscomorpha</taxon>
        <taxon>Tephritoidea</taxon>
        <taxon>Tephritidae</taxon>
        <taxon>Bactrocera</taxon>
        <taxon>Bactrocera</taxon>
    </lineage>
</organism>
<dbReference type="OrthoDB" id="75724at2759"/>
<dbReference type="Gene3D" id="1.10.8.20">
    <property type="entry name" value="N-terminal domain of phosphatidylinositol transfer protein sec14p"/>
    <property type="match status" value="1"/>
</dbReference>
<dbReference type="InterPro" id="IPR036273">
    <property type="entry name" value="CRAL/TRIO_N_dom_sf"/>
</dbReference>
<name>A0A0K8W746_BACLA</name>
<evidence type="ECO:0000313" key="1">
    <source>
        <dbReference type="EMBL" id="JAI46887.1"/>
    </source>
</evidence>
<reference evidence="1" key="1">
    <citation type="submission" date="2015-06" db="EMBL/GenBank/DDBJ databases">
        <authorList>
            <person name="Hoefler B.C."/>
            <person name="Straight P.D."/>
        </authorList>
    </citation>
    <scope>NUCLEOTIDE SEQUENCE</scope>
</reference>
<accession>A0A0K8W746</accession>
<dbReference type="SUPFAM" id="SSF46938">
    <property type="entry name" value="CRAL/TRIO N-terminal domain"/>
    <property type="match status" value="1"/>
</dbReference>